<organism evidence="2 3">
    <name type="scientific">Kytococcus sedentarius (strain ATCC 14392 / DSM 20547 / JCM 11482 / CCUG 33030 / NBRC 15357 / NCTC 11040 / CCM 314 / 541)</name>
    <name type="common">Micrococcus sedentarius</name>
    <dbReference type="NCBI Taxonomy" id="478801"/>
    <lineage>
        <taxon>Bacteria</taxon>
        <taxon>Bacillati</taxon>
        <taxon>Actinomycetota</taxon>
        <taxon>Actinomycetes</taxon>
        <taxon>Micrococcales</taxon>
        <taxon>Kytococcaceae</taxon>
        <taxon>Kytococcus</taxon>
    </lineage>
</organism>
<dbReference type="RefSeq" id="WP_012802065.1">
    <property type="nucleotide sequence ID" value="NC_013169.1"/>
</dbReference>
<dbReference type="Proteomes" id="UP000006666">
    <property type="component" value="Chromosome"/>
</dbReference>
<dbReference type="AlphaFoldDB" id="C7NLA5"/>
<keyword evidence="1" id="KW-0472">Membrane</keyword>
<feature type="transmembrane region" description="Helical" evidence="1">
    <location>
        <begin position="137"/>
        <end position="156"/>
    </location>
</feature>
<proteinExistence type="predicted"/>
<feature type="transmembrane region" description="Helical" evidence="1">
    <location>
        <begin position="53"/>
        <end position="75"/>
    </location>
</feature>
<reference evidence="2 3" key="1">
    <citation type="journal article" date="2009" name="Stand. Genomic Sci.">
        <title>Complete genome sequence of Kytococcus sedentarius type strain (541).</title>
        <authorList>
            <person name="Sims D."/>
            <person name="Brettin T."/>
            <person name="Detter J.C."/>
            <person name="Han C."/>
            <person name="Lapidus A."/>
            <person name="Copeland A."/>
            <person name="Glavina Del Rio T."/>
            <person name="Nolan M."/>
            <person name="Chen F."/>
            <person name="Lucas S."/>
            <person name="Tice H."/>
            <person name="Cheng J.F."/>
            <person name="Bruce D."/>
            <person name="Goodwin L."/>
            <person name="Pitluck S."/>
            <person name="Ovchinnikova G."/>
            <person name="Pati A."/>
            <person name="Ivanova N."/>
            <person name="Mavrommatis K."/>
            <person name="Chen A."/>
            <person name="Palaniappan K."/>
            <person name="D'haeseleer P."/>
            <person name="Chain P."/>
            <person name="Bristow J."/>
            <person name="Eisen J.A."/>
            <person name="Markowitz V."/>
            <person name="Hugenholtz P."/>
            <person name="Schneider S."/>
            <person name="Goker M."/>
            <person name="Pukall R."/>
            <person name="Kyrpides N.C."/>
            <person name="Klenk H.P."/>
        </authorList>
    </citation>
    <scope>NUCLEOTIDE SEQUENCE [LARGE SCALE GENOMIC DNA]</scope>
    <source>
        <strain evidence="3">ATCC 14392 / DSM 20547 / JCM 11482 / CCUG 33030 / NBRC 15357 / NCTC 11040 / CCM 314 / 541</strain>
    </source>
</reference>
<feature type="transmembrane region" description="Helical" evidence="1">
    <location>
        <begin position="87"/>
        <end position="106"/>
    </location>
</feature>
<feature type="transmembrane region" description="Helical" evidence="1">
    <location>
        <begin position="191"/>
        <end position="209"/>
    </location>
</feature>
<keyword evidence="1" id="KW-0812">Transmembrane</keyword>
<sequence>MSATARTLHPIDPRRLVAPLTGLGAGMCGYLLLRPYGDVGGGATLEAAAAFASPLWVASHCLGVVALASFVRLLLRVHEVGPDLATRTARASGLLGLVLVLPYYGAEAFGLHAVGRAAQSGTAGVMTLEEAIRSQPVAITAFGAGLLLLALAAGCLGRGWQRAAGSRAAWPLAALMAVFLPQFYLPPVGRMAYGVAVALAAVWMLVSAWRTDSSRG</sequence>
<dbReference type="EMBL" id="CP001686">
    <property type="protein sequence ID" value="ACV05647.1"/>
    <property type="molecule type" value="Genomic_DNA"/>
</dbReference>
<dbReference type="KEGG" id="kse:Ksed_05800"/>
<dbReference type="HOGENOM" id="CLU_1293163_0_0_11"/>
<keyword evidence="1" id="KW-1133">Transmembrane helix</keyword>
<evidence type="ECO:0000313" key="2">
    <source>
        <dbReference type="EMBL" id="ACV05647.1"/>
    </source>
</evidence>
<feature type="transmembrane region" description="Helical" evidence="1">
    <location>
        <begin position="168"/>
        <end position="185"/>
    </location>
</feature>
<evidence type="ECO:0000256" key="1">
    <source>
        <dbReference type="SAM" id="Phobius"/>
    </source>
</evidence>
<dbReference type="eggNOG" id="ENOG5032VNG">
    <property type="taxonomic scope" value="Bacteria"/>
</dbReference>
<protein>
    <submittedName>
        <fullName evidence="2">Uncharacterized protein</fullName>
    </submittedName>
</protein>
<keyword evidence="3" id="KW-1185">Reference proteome</keyword>
<accession>C7NLA5</accession>
<feature type="transmembrane region" description="Helical" evidence="1">
    <location>
        <begin position="16"/>
        <end position="33"/>
    </location>
</feature>
<gene>
    <name evidence="2" type="ordered locus">Ksed_05800</name>
</gene>
<name>C7NLA5_KYTSD</name>
<evidence type="ECO:0000313" key="3">
    <source>
        <dbReference type="Proteomes" id="UP000006666"/>
    </source>
</evidence>